<evidence type="ECO:0000313" key="2">
    <source>
        <dbReference type="Proteomes" id="UP001165960"/>
    </source>
</evidence>
<accession>A0ACC2SJ45</accession>
<comment type="caution">
    <text evidence="1">The sequence shown here is derived from an EMBL/GenBank/DDBJ whole genome shotgun (WGS) entry which is preliminary data.</text>
</comment>
<organism evidence="1 2">
    <name type="scientific">Entomophthora muscae</name>
    <dbReference type="NCBI Taxonomy" id="34485"/>
    <lineage>
        <taxon>Eukaryota</taxon>
        <taxon>Fungi</taxon>
        <taxon>Fungi incertae sedis</taxon>
        <taxon>Zoopagomycota</taxon>
        <taxon>Entomophthoromycotina</taxon>
        <taxon>Entomophthoromycetes</taxon>
        <taxon>Entomophthorales</taxon>
        <taxon>Entomophthoraceae</taxon>
        <taxon>Entomophthora</taxon>
    </lineage>
</organism>
<dbReference type="Proteomes" id="UP001165960">
    <property type="component" value="Unassembled WGS sequence"/>
</dbReference>
<gene>
    <name evidence="1" type="ORF">DSO57_1011714</name>
</gene>
<proteinExistence type="predicted"/>
<keyword evidence="2" id="KW-1185">Reference proteome</keyword>
<evidence type="ECO:0000313" key="1">
    <source>
        <dbReference type="EMBL" id="KAJ9062365.1"/>
    </source>
</evidence>
<sequence length="69" mass="7155">MTTGKGIQKDKAGDLQGKKASNPRKTPGMKPEGTLTGHRGLQREDICGISAGAEVTQETCKEPITGSSA</sequence>
<protein>
    <submittedName>
        <fullName evidence="1">Uncharacterized protein</fullName>
    </submittedName>
</protein>
<reference evidence="1" key="1">
    <citation type="submission" date="2022-04" db="EMBL/GenBank/DDBJ databases">
        <title>Genome of the entomopathogenic fungus Entomophthora muscae.</title>
        <authorList>
            <person name="Elya C."/>
            <person name="Lovett B.R."/>
            <person name="Lee E."/>
            <person name="Macias A.M."/>
            <person name="Hajek A.E."/>
            <person name="De Bivort B.L."/>
            <person name="Kasson M.T."/>
            <person name="De Fine Licht H.H."/>
            <person name="Stajich J.E."/>
        </authorList>
    </citation>
    <scope>NUCLEOTIDE SEQUENCE</scope>
    <source>
        <strain evidence="1">Berkeley</strain>
    </source>
</reference>
<dbReference type="EMBL" id="QTSX02005011">
    <property type="protein sequence ID" value="KAJ9062365.1"/>
    <property type="molecule type" value="Genomic_DNA"/>
</dbReference>
<name>A0ACC2SJ45_9FUNG</name>